<dbReference type="SMART" id="SM00421">
    <property type="entry name" value="HTH_LUXR"/>
    <property type="match status" value="1"/>
</dbReference>
<sequence>MNAEQLAHLLELLHANTFTEDNFNPMLDELRRVTNSGIALLVENPENQSLNLSLSDGNNGTSQLMDEYAHALAQDPYYHYVNQFPHGQLVTLSSEVYKQIQSHPVGEYYKYVDSRYICGALIKTQNSNIAFAVNRGRHQGDYDIEEIGLLKQLIPHIKVVTENRNQLSFLKNRMANIIQALELSGQAVGIISQTGALIHCSAPFYDALLEHNLLAPGMGRFRFRSHRHHDWLEHTIKKVSLYQNHQHQTLRLSTEPLIDIELTMLQSLDKEPLFLLNLKTAATIPQWWQLVYSFTPKELVLIDKLLSGLTLPEAAEQLHVSHNTVRTHLHHILSKMHCTSQNQLLVKLLSNH</sequence>
<accession>B0TSF3</accession>
<dbReference type="STRING" id="458817.Shal_1969"/>
<organism evidence="2 3">
    <name type="scientific">Shewanella halifaxensis (strain HAW-EB4)</name>
    <dbReference type="NCBI Taxonomy" id="458817"/>
    <lineage>
        <taxon>Bacteria</taxon>
        <taxon>Pseudomonadati</taxon>
        <taxon>Pseudomonadota</taxon>
        <taxon>Gammaproteobacteria</taxon>
        <taxon>Alteromonadales</taxon>
        <taxon>Shewanellaceae</taxon>
        <taxon>Shewanella</taxon>
    </lineage>
</organism>
<dbReference type="AlphaFoldDB" id="B0TSF3"/>
<dbReference type="InterPro" id="IPR000792">
    <property type="entry name" value="Tscrpt_reg_LuxR_C"/>
</dbReference>
<gene>
    <name evidence="2" type="ordered locus">Shal_1969</name>
</gene>
<dbReference type="GO" id="GO:0003677">
    <property type="term" value="F:DNA binding"/>
    <property type="evidence" value="ECO:0007669"/>
    <property type="project" value="InterPro"/>
</dbReference>
<dbReference type="KEGG" id="shl:Shal_1969"/>
<dbReference type="InterPro" id="IPR016032">
    <property type="entry name" value="Sig_transdc_resp-reg_C-effctor"/>
</dbReference>
<dbReference type="GO" id="GO:0006355">
    <property type="term" value="P:regulation of DNA-templated transcription"/>
    <property type="evidence" value="ECO:0007669"/>
    <property type="project" value="InterPro"/>
</dbReference>
<name>B0TSF3_SHEHH</name>
<dbReference type="PROSITE" id="PS50043">
    <property type="entry name" value="HTH_LUXR_2"/>
    <property type="match status" value="1"/>
</dbReference>
<dbReference type="Gene3D" id="1.10.10.10">
    <property type="entry name" value="Winged helix-like DNA-binding domain superfamily/Winged helix DNA-binding domain"/>
    <property type="match status" value="1"/>
</dbReference>
<dbReference type="eggNOG" id="COG2771">
    <property type="taxonomic scope" value="Bacteria"/>
</dbReference>
<evidence type="ECO:0000313" key="3">
    <source>
        <dbReference type="Proteomes" id="UP000001317"/>
    </source>
</evidence>
<dbReference type="SUPFAM" id="SSF46894">
    <property type="entry name" value="C-terminal effector domain of the bipartite response regulators"/>
    <property type="match status" value="1"/>
</dbReference>
<dbReference type="Proteomes" id="UP000001317">
    <property type="component" value="Chromosome"/>
</dbReference>
<reference evidence="2" key="1">
    <citation type="submission" date="2008-01" db="EMBL/GenBank/DDBJ databases">
        <title>Complete sequence of Shewanella halifaxensis HAW-EB4.</title>
        <authorList>
            <consortium name="US DOE Joint Genome Institute"/>
            <person name="Copeland A."/>
            <person name="Lucas S."/>
            <person name="Lapidus A."/>
            <person name="Glavina del Rio T."/>
            <person name="Dalin E."/>
            <person name="Tice H."/>
            <person name="Bruce D."/>
            <person name="Goodwin L."/>
            <person name="Pitluck S."/>
            <person name="Sims D."/>
            <person name="Brettin T."/>
            <person name="Detter J.C."/>
            <person name="Han C."/>
            <person name="Kuske C.R."/>
            <person name="Schmutz J."/>
            <person name="Larimer F."/>
            <person name="Land M."/>
            <person name="Hauser L."/>
            <person name="Kyrpides N."/>
            <person name="Kim E."/>
            <person name="Zhao J.-S."/>
            <person name="Richardson P."/>
        </authorList>
    </citation>
    <scope>NUCLEOTIDE SEQUENCE [LARGE SCALE GENOMIC DNA]</scope>
    <source>
        <strain evidence="2">HAW-EB4</strain>
    </source>
</reference>
<evidence type="ECO:0000313" key="2">
    <source>
        <dbReference type="EMBL" id="ABZ76533.1"/>
    </source>
</evidence>
<evidence type="ECO:0000259" key="1">
    <source>
        <dbReference type="PROSITE" id="PS50043"/>
    </source>
</evidence>
<feature type="domain" description="HTH luxR-type" evidence="1">
    <location>
        <begin position="287"/>
        <end position="352"/>
    </location>
</feature>
<dbReference type="OrthoDB" id="561214at2"/>
<dbReference type="CDD" id="cd06170">
    <property type="entry name" value="LuxR_C_like"/>
    <property type="match status" value="1"/>
</dbReference>
<dbReference type="HOGENOM" id="CLU_787313_0_0_6"/>
<protein>
    <submittedName>
        <fullName evidence="2">Transcriptional regulator, LuxR family</fullName>
    </submittedName>
</protein>
<dbReference type="Pfam" id="PF00196">
    <property type="entry name" value="GerE"/>
    <property type="match status" value="1"/>
</dbReference>
<dbReference type="InterPro" id="IPR036388">
    <property type="entry name" value="WH-like_DNA-bd_sf"/>
</dbReference>
<dbReference type="PRINTS" id="PR00038">
    <property type="entry name" value="HTHLUXR"/>
</dbReference>
<dbReference type="RefSeq" id="WP_012277065.1">
    <property type="nucleotide sequence ID" value="NC_010334.1"/>
</dbReference>
<proteinExistence type="predicted"/>
<dbReference type="EMBL" id="CP000931">
    <property type="protein sequence ID" value="ABZ76533.1"/>
    <property type="molecule type" value="Genomic_DNA"/>
</dbReference>
<keyword evidence="3" id="KW-1185">Reference proteome</keyword>